<organism evidence="2 4">
    <name type="scientific">Listeria weihenstephanensis</name>
    <dbReference type="NCBI Taxonomy" id="1006155"/>
    <lineage>
        <taxon>Bacteria</taxon>
        <taxon>Bacillati</taxon>
        <taxon>Bacillota</taxon>
        <taxon>Bacilli</taxon>
        <taxon>Bacillales</taxon>
        <taxon>Listeriaceae</taxon>
        <taxon>Listeria</taxon>
    </lineage>
</organism>
<evidence type="ECO:0000313" key="2">
    <source>
        <dbReference type="EMBL" id="AQY50837.1"/>
    </source>
</evidence>
<sequence>MNQTEEVVARFHVLGYFLISFLFIGAGITLSASGVSSGMIATLLSFSKYVLLLLIVGVIGVWRSKERSSRYFFGWFIVIPFAYAVFLIIVILTRAHL</sequence>
<proteinExistence type="predicted"/>
<keyword evidence="4" id="KW-1185">Reference proteome</keyword>
<dbReference type="Proteomes" id="UP000564536">
    <property type="component" value="Unassembled WGS sequence"/>
</dbReference>
<reference evidence="3 5" key="3">
    <citation type="submission" date="2020-03" db="EMBL/GenBank/DDBJ databases">
        <title>Soil Listeria distribution.</title>
        <authorList>
            <person name="Liao J."/>
            <person name="Wiedmann M."/>
        </authorList>
    </citation>
    <scope>NUCLEOTIDE SEQUENCE [LARGE SCALE GENOMIC DNA]</scope>
    <source>
        <strain evidence="3 5">FSL L7-1523</strain>
    </source>
</reference>
<dbReference type="EMBL" id="JAARRL010000034">
    <property type="protein sequence ID" value="MBC1501930.1"/>
    <property type="molecule type" value="Genomic_DNA"/>
</dbReference>
<gene>
    <name evidence="3" type="ORF">HB943_15115</name>
    <name evidence="2" type="ORF">UE46_07135</name>
</gene>
<feature type="transmembrane region" description="Helical" evidence="1">
    <location>
        <begin position="12"/>
        <end position="32"/>
    </location>
</feature>
<reference evidence="2" key="1">
    <citation type="submission" date="2015-03" db="EMBL/GenBank/DDBJ databases">
        <authorList>
            <person name="Murphy D."/>
        </authorList>
    </citation>
    <scope>NUCLEOTIDE SEQUENCE [LARGE SCALE GENOMIC DNA]</scope>
    <source>
        <strain evidence="2">WS 4560</strain>
    </source>
</reference>
<protein>
    <submittedName>
        <fullName evidence="3">NAD(P)(+) transhydrogenase (Re/Si-specific) subunit beta</fullName>
    </submittedName>
</protein>
<evidence type="ECO:0000313" key="4">
    <source>
        <dbReference type="Proteomes" id="UP000223060"/>
    </source>
</evidence>
<dbReference type="KEGG" id="lwi:UE46_07135"/>
<name>A0A1S7FTZ6_9LIST</name>
<accession>A0A1S7FTZ6</accession>
<dbReference type="AlphaFoldDB" id="A0A1S7FTZ6"/>
<reference evidence="4" key="2">
    <citation type="submission" date="2015-03" db="EMBL/GenBank/DDBJ databases">
        <authorList>
            <person name="Ferrari E."/>
            <person name="Walter M.C."/>
            <person name="Huptas C."/>
            <person name="Scherer S."/>
            <person name="Mueller-Herbst S."/>
        </authorList>
    </citation>
    <scope>NUCLEOTIDE SEQUENCE [LARGE SCALE GENOMIC DNA]</scope>
    <source>
        <strain evidence="4">LWP01</strain>
    </source>
</reference>
<evidence type="ECO:0000313" key="3">
    <source>
        <dbReference type="EMBL" id="MBC1501930.1"/>
    </source>
</evidence>
<keyword evidence="1" id="KW-0472">Membrane</keyword>
<evidence type="ECO:0000256" key="1">
    <source>
        <dbReference type="SAM" id="Phobius"/>
    </source>
</evidence>
<feature type="transmembrane region" description="Helical" evidence="1">
    <location>
        <begin position="71"/>
        <end position="92"/>
    </location>
</feature>
<evidence type="ECO:0000313" key="5">
    <source>
        <dbReference type="Proteomes" id="UP000564536"/>
    </source>
</evidence>
<keyword evidence="1" id="KW-1133">Transmembrane helix</keyword>
<feature type="transmembrane region" description="Helical" evidence="1">
    <location>
        <begin position="38"/>
        <end position="59"/>
    </location>
</feature>
<keyword evidence="1" id="KW-0812">Transmembrane</keyword>
<dbReference type="RefSeq" id="WP_118907503.1">
    <property type="nucleotide sequence ID" value="NZ_CP011102.1"/>
</dbReference>
<dbReference type="Proteomes" id="UP000223060">
    <property type="component" value="Chromosome"/>
</dbReference>
<dbReference type="EMBL" id="CP011102">
    <property type="protein sequence ID" value="AQY50837.1"/>
    <property type="molecule type" value="Genomic_DNA"/>
</dbReference>